<comment type="caution">
    <text evidence="1">The sequence shown here is derived from an EMBL/GenBank/DDBJ whole genome shotgun (WGS) entry which is preliminary data.</text>
</comment>
<reference evidence="1" key="1">
    <citation type="submission" date="2021-07" db="EMBL/GenBank/DDBJ databases">
        <authorList>
            <person name="Durling M."/>
        </authorList>
    </citation>
    <scope>NUCLEOTIDE SEQUENCE</scope>
</reference>
<sequence>MQLETGGPSLASSPTILLGLLKPPLPPSLAQQFILPETTTTTTTITTIPIDAAAHTSCALPSQLSTKRPWRARKERVHTQFRSGTAVLISLRPPGRSRGIDNTDSLLKAAERPPPQAATILFLSSRPNARRLA</sequence>
<gene>
    <name evidence="1" type="ORF">HYFRA_00000117</name>
</gene>
<name>A0A9N9L1K0_9HELO</name>
<keyword evidence="2" id="KW-1185">Reference proteome</keyword>
<dbReference type="Proteomes" id="UP000696280">
    <property type="component" value="Unassembled WGS sequence"/>
</dbReference>
<protein>
    <submittedName>
        <fullName evidence="1">Uncharacterized protein</fullName>
    </submittedName>
</protein>
<evidence type="ECO:0000313" key="2">
    <source>
        <dbReference type="Proteomes" id="UP000696280"/>
    </source>
</evidence>
<dbReference type="EMBL" id="CAJVRL010000081">
    <property type="protein sequence ID" value="CAG8957779.1"/>
    <property type="molecule type" value="Genomic_DNA"/>
</dbReference>
<organism evidence="1 2">
    <name type="scientific">Hymenoscyphus fraxineus</name>
    <dbReference type="NCBI Taxonomy" id="746836"/>
    <lineage>
        <taxon>Eukaryota</taxon>
        <taxon>Fungi</taxon>
        <taxon>Dikarya</taxon>
        <taxon>Ascomycota</taxon>
        <taxon>Pezizomycotina</taxon>
        <taxon>Leotiomycetes</taxon>
        <taxon>Helotiales</taxon>
        <taxon>Helotiaceae</taxon>
        <taxon>Hymenoscyphus</taxon>
    </lineage>
</organism>
<accession>A0A9N9L1K0</accession>
<dbReference type="AlphaFoldDB" id="A0A9N9L1K0"/>
<evidence type="ECO:0000313" key="1">
    <source>
        <dbReference type="EMBL" id="CAG8957779.1"/>
    </source>
</evidence>
<proteinExistence type="predicted"/>